<evidence type="ECO:0000313" key="1">
    <source>
        <dbReference type="EMBL" id="KKK92075.1"/>
    </source>
</evidence>
<accession>A0A0F9A1V4</accession>
<sequence length="53" mass="6617">MIIYRMLYTEPDKYNIAYELKKIPVFHQYFISWFVPIDYESELASKMREGYER</sequence>
<reference evidence="1" key="1">
    <citation type="journal article" date="2015" name="Nature">
        <title>Complex archaea that bridge the gap between prokaryotes and eukaryotes.</title>
        <authorList>
            <person name="Spang A."/>
            <person name="Saw J.H."/>
            <person name="Jorgensen S.L."/>
            <person name="Zaremba-Niedzwiedzka K."/>
            <person name="Martijn J."/>
            <person name="Lind A.E."/>
            <person name="van Eijk R."/>
            <person name="Schleper C."/>
            <person name="Guy L."/>
            <person name="Ettema T.J."/>
        </authorList>
    </citation>
    <scope>NUCLEOTIDE SEQUENCE</scope>
</reference>
<dbReference type="EMBL" id="LAZR01048377">
    <property type="protein sequence ID" value="KKK92075.1"/>
    <property type="molecule type" value="Genomic_DNA"/>
</dbReference>
<protein>
    <submittedName>
        <fullName evidence="1">Uncharacterized protein</fullName>
    </submittedName>
</protein>
<name>A0A0F9A1V4_9ZZZZ</name>
<comment type="caution">
    <text evidence="1">The sequence shown here is derived from an EMBL/GenBank/DDBJ whole genome shotgun (WGS) entry which is preliminary data.</text>
</comment>
<gene>
    <name evidence="1" type="ORF">LCGC14_2706580</name>
</gene>
<organism evidence="1">
    <name type="scientific">marine sediment metagenome</name>
    <dbReference type="NCBI Taxonomy" id="412755"/>
    <lineage>
        <taxon>unclassified sequences</taxon>
        <taxon>metagenomes</taxon>
        <taxon>ecological metagenomes</taxon>
    </lineage>
</organism>
<proteinExistence type="predicted"/>
<dbReference type="AlphaFoldDB" id="A0A0F9A1V4"/>